<proteinExistence type="predicted"/>
<accession>A0A370TDN2</accession>
<evidence type="ECO:0000313" key="2">
    <source>
        <dbReference type="EMBL" id="RDL32566.1"/>
    </source>
</evidence>
<dbReference type="RefSeq" id="XP_031866288.1">
    <property type="nucleotide sequence ID" value="XM_032017645.1"/>
</dbReference>
<feature type="compositionally biased region" description="Basic and acidic residues" evidence="1">
    <location>
        <begin position="91"/>
        <end position="119"/>
    </location>
</feature>
<sequence length="119" mass="12183">MASLARITVLRTSRTFAPRAFSTSITARKSATEAVKNVAKAVDRKVSNKLVDGIEIGETATHKVKEVAGVTSSEVKGKASEVAGKASKVSGEAKGKASEIAGEAKGKANEVAGDVKGKL</sequence>
<evidence type="ECO:0000256" key="1">
    <source>
        <dbReference type="SAM" id="MobiDB-lite"/>
    </source>
</evidence>
<dbReference type="Proteomes" id="UP000254866">
    <property type="component" value="Unassembled WGS sequence"/>
</dbReference>
<organism evidence="2 3">
    <name type="scientific">Venustampulla echinocandica</name>
    <dbReference type="NCBI Taxonomy" id="2656787"/>
    <lineage>
        <taxon>Eukaryota</taxon>
        <taxon>Fungi</taxon>
        <taxon>Dikarya</taxon>
        <taxon>Ascomycota</taxon>
        <taxon>Pezizomycotina</taxon>
        <taxon>Leotiomycetes</taxon>
        <taxon>Helotiales</taxon>
        <taxon>Pleuroascaceae</taxon>
        <taxon>Venustampulla</taxon>
    </lineage>
</organism>
<evidence type="ECO:0000313" key="3">
    <source>
        <dbReference type="Proteomes" id="UP000254866"/>
    </source>
</evidence>
<keyword evidence="3" id="KW-1185">Reference proteome</keyword>
<dbReference type="OrthoDB" id="4023585at2759"/>
<comment type="caution">
    <text evidence="2">The sequence shown here is derived from an EMBL/GenBank/DDBJ whole genome shotgun (WGS) entry which is preliminary data.</text>
</comment>
<protein>
    <submittedName>
        <fullName evidence="2">Uncharacterized protein</fullName>
    </submittedName>
</protein>
<reference evidence="2 3" key="1">
    <citation type="journal article" date="2018" name="IMA Fungus">
        <title>IMA Genome-F 9: Draft genome sequence of Annulohypoxylon stygium, Aspergillus mulundensis, Berkeleyomyces basicola (syn. Thielaviopsis basicola), Ceratocystis smalleyi, two Cercospora beticola strains, Coleophoma cylindrospora, Fusarium fracticaudum, Phialophora cf. hyalina, and Morchella septimelata.</title>
        <authorList>
            <person name="Wingfield B.D."/>
            <person name="Bills G.F."/>
            <person name="Dong Y."/>
            <person name="Huang W."/>
            <person name="Nel W.J."/>
            <person name="Swalarsk-Parry B.S."/>
            <person name="Vaghefi N."/>
            <person name="Wilken P.M."/>
            <person name="An Z."/>
            <person name="de Beer Z.W."/>
            <person name="De Vos L."/>
            <person name="Chen L."/>
            <person name="Duong T.A."/>
            <person name="Gao Y."/>
            <person name="Hammerbacher A."/>
            <person name="Kikkert J.R."/>
            <person name="Li Y."/>
            <person name="Li H."/>
            <person name="Li K."/>
            <person name="Li Q."/>
            <person name="Liu X."/>
            <person name="Ma X."/>
            <person name="Naidoo K."/>
            <person name="Pethybridge S.J."/>
            <person name="Sun J."/>
            <person name="Steenkamp E.T."/>
            <person name="van der Nest M.A."/>
            <person name="van Wyk S."/>
            <person name="Wingfield M.J."/>
            <person name="Xiong C."/>
            <person name="Yue Q."/>
            <person name="Zhang X."/>
        </authorList>
    </citation>
    <scope>NUCLEOTIDE SEQUENCE [LARGE SCALE GENOMIC DNA]</scope>
    <source>
        <strain evidence="2 3">BP 5553</strain>
    </source>
</reference>
<gene>
    <name evidence="2" type="ORF">BP5553_09022</name>
</gene>
<feature type="region of interest" description="Disordered" evidence="1">
    <location>
        <begin position="79"/>
        <end position="119"/>
    </location>
</feature>
<dbReference type="EMBL" id="NPIC01000010">
    <property type="protein sequence ID" value="RDL32566.1"/>
    <property type="molecule type" value="Genomic_DNA"/>
</dbReference>
<dbReference type="GeneID" id="43601871"/>
<dbReference type="AlphaFoldDB" id="A0A370TDN2"/>
<name>A0A370TDN2_9HELO</name>
<dbReference type="STRING" id="2656787.A0A370TDN2"/>